<sequence length="222" mass="23999">MEVFMKKKVGVLLSGCGVFDGSEIHEAVLTLLFLNRRGVEIVCMAPDITQMHVINHLTQEELKETRNVLAESARIARGEIKSLSDVNSSDLDALIIPGGFGAAKNLSEFAFKGPEGSVNPDVKRLLDEMLSDGKPIGALCIAPATVGMALKDRHPKLTVGIHEETIQALESMGVKHEICSVAEVAVDEKNRIVTTPAYMIGPEIKDVAQGIEKLVDKIISLM</sequence>
<name>A0A5K7ZDT8_9BACT</name>
<dbReference type="NCBIfam" id="NF008747">
    <property type="entry name" value="PRK11780.1"/>
    <property type="match status" value="1"/>
</dbReference>
<evidence type="ECO:0000259" key="1">
    <source>
        <dbReference type="Pfam" id="PF01965"/>
    </source>
</evidence>
<dbReference type="Proteomes" id="UP000427769">
    <property type="component" value="Chromosome"/>
</dbReference>
<dbReference type="EMBL" id="AP021875">
    <property type="protein sequence ID" value="BBO77891.1"/>
    <property type="molecule type" value="Genomic_DNA"/>
</dbReference>
<gene>
    <name evidence="2" type="primary">yhbL</name>
    <name evidence="2" type="ORF">DSCW_53080</name>
</gene>
<dbReference type="InterPro" id="IPR026041">
    <property type="entry name" value="ElbB"/>
</dbReference>
<accession>A0A5K7ZDT8</accession>
<dbReference type="PANTHER" id="PTHR10224:SF12">
    <property type="entry name" value="GLYOXALASE ELBB"/>
    <property type="match status" value="1"/>
</dbReference>
<dbReference type="AlphaFoldDB" id="A0A5K7ZDT8"/>
<protein>
    <submittedName>
        <fullName evidence="2">Glyoxalase</fullName>
    </submittedName>
</protein>
<dbReference type="KEGG" id="dwd:DSCW_53080"/>
<dbReference type="SUPFAM" id="SSF52317">
    <property type="entry name" value="Class I glutamine amidotransferase-like"/>
    <property type="match status" value="1"/>
</dbReference>
<organism evidence="2 3">
    <name type="scientific">Desulfosarcina widdelii</name>
    <dbReference type="NCBI Taxonomy" id="947919"/>
    <lineage>
        <taxon>Bacteria</taxon>
        <taxon>Pseudomonadati</taxon>
        <taxon>Thermodesulfobacteriota</taxon>
        <taxon>Desulfobacteria</taxon>
        <taxon>Desulfobacterales</taxon>
        <taxon>Desulfosarcinaceae</taxon>
        <taxon>Desulfosarcina</taxon>
    </lineage>
</organism>
<evidence type="ECO:0000313" key="2">
    <source>
        <dbReference type="EMBL" id="BBO77891.1"/>
    </source>
</evidence>
<reference evidence="2 3" key="1">
    <citation type="submission" date="2019-11" db="EMBL/GenBank/DDBJ databases">
        <title>Comparative genomics of hydrocarbon-degrading Desulfosarcina strains.</title>
        <authorList>
            <person name="Watanabe M."/>
            <person name="Kojima H."/>
            <person name="Fukui M."/>
        </authorList>
    </citation>
    <scope>NUCLEOTIDE SEQUENCE [LARGE SCALE GENOMIC DNA]</scope>
    <source>
        <strain evidence="2 3">PP31</strain>
    </source>
</reference>
<dbReference type="InterPro" id="IPR029062">
    <property type="entry name" value="Class_I_gatase-like"/>
</dbReference>
<evidence type="ECO:0000313" key="3">
    <source>
        <dbReference type="Proteomes" id="UP000427769"/>
    </source>
</evidence>
<dbReference type="InterPro" id="IPR002818">
    <property type="entry name" value="DJ-1/PfpI"/>
</dbReference>
<keyword evidence="3" id="KW-1185">Reference proteome</keyword>
<dbReference type="CDD" id="cd03133">
    <property type="entry name" value="GATase1_ES1"/>
    <property type="match status" value="1"/>
</dbReference>
<feature type="domain" description="DJ-1/PfpI" evidence="1">
    <location>
        <begin position="18"/>
        <end position="147"/>
    </location>
</feature>
<dbReference type="PIRSF" id="PIRSF006320">
    <property type="entry name" value="Elb2"/>
    <property type="match status" value="1"/>
</dbReference>
<dbReference type="Gene3D" id="3.40.50.880">
    <property type="match status" value="1"/>
</dbReference>
<dbReference type="PANTHER" id="PTHR10224">
    <property type="entry name" value="ES1 PROTEIN HOMOLOG, MITOCHONDRIAL"/>
    <property type="match status" value="1"/>
</dbReference>
<proteinExistence type="predicted"/>
<dbReference type="Pfam" id="PF01965">
    <property type="entry name" value="DJ-1_PfpI"/>
    <property type="match status" value="1"/>
</dbReference>